<accession>A0A2Z6SHP4</accession>
<proteinExistence type="predicted"/>
<reference evidence="1 2" key="1">
    <citation type="submission" date="2017-11" db="EMBL/GenBank/DDBJ databases">
        <title>The genome of Rhizophagus clarus HR1 reveals common genetic basis of auxotrophy among arbuscular mycorrhizal fungi.</title>
        <authorList>
            <person name="Kobayashi Y."/>
        </authorList>
    </citation>
    <scope>NUCLEOTIDE SEQUENCE [LARGE SCALE GENOMIC DNA]</scope>
    <source>
        <strain evidence="1 2">HR1</strain>
    </source>
</reference>
<comment type="caution">
    <text evidence="1">The sequence shown here is derived from an EMBL/GenBank/DDBJ whole genome shotgun (WGS) entry which is preliminary data.</text>
</comment>
<keyword evidence="2" id="KW-1185">Reference proteome</keyword>
<dbReference type="AlphaFoldDB" id="A0A2Z6SHP4"/>
<gene>
    <name evidence="1" type="ORF">RclHR1_06190006</name>
</gene>
<dbReference type="EMBL" id="BEXD01004003">
    <property type="protein sequence ID" value="GBC05347.1"/>
    <property type="molecule type" value="Genomic_DNA"/>
</dbReference>
<sequence length="85" mass="10570">MFRMFLGLENTWNLASWIPDMEIAFNCDLLNTRRMNRTWTLASWILDFSRNRHRLQPPFDTRFQADFSFLDIEFWQKWTWTLTFL</sequence>
<name>A0A2Z6SHP4_9GLOM</name>
<dbReference type="Proteomes" id="UP000247702">
    <property type="component" value="Unassembled WGS sequence"/>
</dbReference>
<evidence type="ECO:0000313" key="1">
    <source>
        <dbReference type="EMBL" id="GBC05347.1"/>
    </source>
</evidence>
<evidence type="ECO:0000313" key="2">
    <source>
        <dbReference type="Proteomes" id="UP000247702"/>
    </source>
</evidence>
<organism evidence="1 2">
    <name type="scientific">Rhizophagus clarus</name>
    <dbReference type="NCBI Taxonomy" id="94130"/>
    <lineage>
        <taxon>Eukaryota</taxon>
        <taxon>Fungi</taxon>
        <taxon>Fungi incertae sedis</taxon>
        <taxon>Mucoromycota</taxon>
        <taxon>Glomeromycotina</taxon>
        <taxon>Glomeromycetes</taxon>
        <taxon>Glomerales</taxon>
        <taxon>Glomeraceae</taxon>
        <taxon>Rhizophagus</taxon>
    </lineage>
</organism>
<protein>
    <submittedName>
        <fullName evidence="1">Uncharacterized protein</fullName>
    </submittedName>
</protein>